<dbReference type="Proteomes" id="UP000004982">
    <property type="component" value="Unassembled WGS sequence"/>
</dbReference>
<evidence type="ECO:0000313" key="2">
    <source>
        <dbReference type="Proteomes" id="UP000004982"/>
    </source>
</evidence>
<protein>
    <submittedName>
        <fullName evidence="1">Uncharacterized protein</fullName>
    </submittedName>
</protein>
<reference evidence="1 2" key="1">
    <citation type="submission" date="2011-05" db="EMBL/GenBank/DDBJ databases">
        <authorList>
            <person name="Muzny D."/>
            <person name="Qin X."/>
            <person name="Deng J."/>
            <person name="Jiang H."/>
            <person name="Liu Y."/>
            <person name="Qu J."/>
            <person name="Song X.-Z."/>
            <person name="Zhang L."/>
            <person name="Thornton R."/>
            <person name="Coyle M."/>
            <person name="Francisco L."/>
            <person name="Jackson L."/>
            <person name="Javaid M."/>
            <person name="Korchina V."/>
            <person name="Kovar C."/>
            <person name="Mata R."/>
            <person name="Mathew T."/>
            <person name="Ngo R."/>
            <person name="Nguyen L."/>
            <person name="Nguyen N."/>
            <person name="Okwuonu G."/>
            <person name="Ongeri F."/>
            <person name="Pham C."/>
            <person name="Simmons D."/>
            <person name="Wilczek-Boney K."/>
            <person name="Hale W."/>
            <person name="Jakkamsetti A."/>
            <person name="Pham P."/>
            <person name="Ruth R."/>
            <person name="San Lucas F."/>
            <person name="Warren J."/>
            <person name="Zhang J."/>
            <person name="Zhao Z."/>
            <person name="Zhou C."/>
            <person name="Zhu D."/>
            <person name="Lee S."/>
            <person name="Bess C."/>
            <person name="Blankenburg K."/>
            <person name="Forbes L."/>
            <person name="Fu Q."/>
            <person name="Gubbala S."/>
            <person name="Hirani K."/>
            <person name="Jayaseelan J.C."/>
            <person name="Lara F."/>
            <person name="Munidasa M."/>
            <person name="Palculict T."/>
            <person name="Patil S."/>
            <person name="Pu L.-L."/>
            <person name="Saada N."/>
            <person name="Tang L."/>
            <person name="Weissenberger G."/>
            <person name="Zhu Y."/>
            <person name="Hemphill L."/>
            <person name="Shang Y."/>
            <person name="Youmans B."/>
            <person name="Ayvaz T."/>
            <person name="Ross M."/>
            <person name="Santibanez J."/>
            <person name="Aqrawi P."/>
            <person name="Gross S."/>
            <person name="Joshi V."/>
            <person name="Fowler G."/>
            <person name="Nazareth L."/>
            <person name="Reid J."/>
            <person name="Worley K."/>
            <person name="Petrosino J."/>
            <person name="Highlander S."/>
            <person name="Gibbs R."/>
        </authorList>
    </citation>
    <scope>NUCLEOTIDE SEQUENCE [LARGE SCALE GENOMIC DNA]</scope>
    <source>
        <strain evidence="1 2">ATCC 33926</strain>
    </source>
</reference>
<comment type="caution">
    <text evidence="1">The sequence shown here is derived from an EMBL/GenBank/DDBJ whole genome shotgun (WGS) entry which is preliminary data.</text>
</comment>
<name>A0AA36UIM4_9NEIS</name>
<evidence type="ECO:0000313" key="1">
    <source>
        <dbReference type="EMBL" id="EGQ76049.1"/>
    </source>
</evidence>
<gene>
    <name evidence="1" type="ORF">HMPREF9418_2179</name>
</gene>
<dbReference type="AlphaFoldDB" id="A0AA36UIM4"/>
<sequence>MSREAKKRLVSCLLIRPIFRRTYREGGREFGVRYAGRLKTVHPVFRRPFLTM</sequence>
<accession>A0AA36UIM4</accession>
<organism evidence="1 2">
    <name type="scientific">Neisseria macacae ATCC 33926</name>
    <dbReference type="NCBI Taxonomy" id="997348"/>
    <lineage>
        <taxon>Bacteria</taxon>
        <taxon>Pseudomonadati</taxon>
        <taxon>Pseudomonadota</taxon>
        <taxon>Betaproteobacteria</taxon>
        <taxon>Neisseriales</taxon>
        <taxon>Neisseriaceae</taxon>
        <taxon>Neisseria</taxon>
    </lineage>
</organism>
<proteinExistence type="predicted"/>
<dbReference type="EMBL" id="AFQE01000106">
    <property type="protein sequence ID" value="EGQ76049.1"/>
    <property type="molecule type" value="Genomic_DNA"/>
</dbReference>